<evidence type="ECO:0000256" key="1">
    <source>
        <dbReference type="SAM" id="SignalP"/>
    </source>
</evidence>
<accession>A0A1E3PXR1</accession>
<dbReference type="EMBL" id="KV454301">
    <property type="protein sequence ID" value="ODQ70233.1"/>
    <property type="molecule type" value="Genomic_DNA"/>
</dbReference>
<protein>
    <recommendedName>
        <fullName evidence="4">3-carboxymuconate cyclase</fullName>
    </recommendedName>
</protein>
<evidence type="ECO:0000313" key="2">
    <source>
        <dbReference type="EMBL" id="ODQ70233.1"/>
    </source>
</evidence>
<proteinExistence type="predicted"/>
<evidence type="ECO:0000313" key="3">
    <source>
        <dbReference type="Proteomes" id="UP000094385"/>
    </source>
</evidence>
<dbReference type="STRING" id="675824.A0A1E3PXR1"/>
<dbReference type="Gene3D" id="2.130.10.10">
    <property type="entry name" value="YVTN repeat-like/Quinoprotein amine dehydrogenase"/>
    <property type="match status" value="1"/>
</dbReference>
<keyword evidence="1" id="KW-0732">Signal</keyword>
<dbReference type="OrthoDB" id="10006285at2759"/>
<feature type="chain" id="PRO_5009134004" description="3-carboxymuconate cyclase" evidence="1">
    <location>
        <begin position="22"/>
        <end position="412"/>
    </location>
</feature>
<dbReference type="SUPFAM" id="SSF75011">
    <property type="entry name" value="3-carboxy-cis,cis-mucoante lactonizing enzyme"/>
    <property type="match status" value="1"/>
</dbReference>
<sequence>MTAILRKILLSTALWSLLVNGAPYSHGGCPSGKASVGKAIYFLTNDAENAVVAVPIASDGTLSHGTVTATGGAGSSSISGSTMMPSGPDALLSQNALTIVGQNLFAVNAGSNTLTMMSICESDPTILTPVGKSVSVLGEFPNTVAASAKNNLVCVGSTGAKAGISCATFSPYAGLSEMDFLRPFGLGQSTPPVGPTNTVSQTFFSEDESLLLTTVKGDPTANKTGFISVFPVNPSCGCGPSSLSPKDTRSSPPGTAVLFGSEPIPGGSSVFVVDASFGAVILSLDEKTKKASLFSKQVIADQKATCWVTISRATKSAFVTDPVVNHIVEMSLTDAKIISTVNTTMANASPGLIDLKAAGNFIYALSPGNGTTEAEVLVLNVSGGQGSAKVVQSFGLNALGVGKSAQGMQVLM</sequence>
<dbReference type="InterPro" id="IPR015943">
    <property type="entry name" value="WD40/YVTN_repeat-like_dom_sf"/>
</dbReference>
<evidence type="ECO:0008006" key="4">
    <source>
        <dbReference type="Google" id="ProtNLM"/>
    </source>
</evidence>
<keyword evidence="3" id="KW-1185">Reference proteome</keyword>
<reference evidence="2 3" key="1">
    <citation type="journal article" date="2016" name="Proc. Natl. Acad. Sci. U.S.A.">
        <title>Comparative genomics of biotechnologically important yeasts.</title>
        <authorList>
            <person name="Riley R."/>
            <person name="Haridas S."/>
            <person name="Wolfe K.H."/>
            <person name="Lopes M.R."/>
            <person name="Hittinger C.T."/>
            <person name="Goeker M."/>
            <person name="Salamov A.A."/>
            <person name="Wisecaver J.H."/>
            <person name="Long T.M."/>
            <person name="Calvey C.H."/>
            <person name="Aerts A.L."/>
            <person name="Barry K.W."/>
            <person name="Choi C."/>
            <person name="Clum A."/>
            <person name="Coughlan A.Y."/>
            <person name="Deshpande S."/>
            <person name="Douglass A.P."/>
            <person name="Hanson S.J."/>
            <person name="Klenk H.-P."/>
            <person name="LaButti K.M."/>
            <person name="Lapidus A."/>
            <person name="Lindquist E.A."/>
            <person name="Lipzen A.M."/>
            <person name="Meier-Kolthoff J.P."/>
            <person name="Ohm R.A."/>
            <person name="Otillar R.P."/>
            <person name="Pangilinan J.L."/>
            <person name="Peng Y."/>
            <person name="Rokas A."/>
            <person name="Rosa C.A."/>
            <person name="Scheuner C."/>
            <person name="Sibirny A.A."/>
            <person name="Slot J.C."/>
            <person name="Stielow J.B."/>
            <person name="Sun H."/>
            <person name="Kurtzman C.P."/>
            <person name="Blackwell M."/>
            <person name="Grigoriev I.V."/>
            <person name="Jeffries T.W."/>
        </authorList>
    </citation>
    <scope>NUCLEOTIDE SEQUENCE [LARGE SCALE GENOMIC DNA]</scope>
    <source>
        <strain evidence="2 3">NRRL Y-11557</strain>
    </source>
</reference>
<feature type="signal peptide" evidence="1">
    <location>
        <begin position="1"/>
        <end position="21"/>
    </location>
</feature>
<gene>
    <name evidence="2" type="ORF">LIPSTDRAFT_6319</name>
</gene>
<dbReference type="AlphaFoldDB" id="A0A1E3PXR1"/>
<organism evidence="2 3">
    <name type="scientific">Lipomyces starkeyi NRRL Y-11557</name>
    <dbReference type="NCBI Taxonomy" id="675824"/>
    <lineage>
        <taxon>Eukaryota</taxon>
        <taxon>Fungi</taxon>
        <taxon>Dikarya</taxon>
        <taxon>Ascomycota</taxon>
        <taxon>Saccharomycotina</taxon>
        <taxon>Lipomycetes</taxon>
        <taxon>Lipomycetales</taxon>
        <taxon>Lipomycetaceae</taxon>
        <taxon>Lipomyces</taxon>
    </lineage>
</organism>
<name>A0A1E3PXR1_LIPST</name>
<dbReference type="Proteomes" id="UP000094385">
    <property type="component" value="Unassembled WGS sequence"/>
</dbReference>